<protein>
    <submittedName>
        <fullName evidence="2">ChrR Cupin-like domain-containing protein</fullName>
    </submittedName>
</protein>
<dbReference type="RefSeq" id="WP_073427652.1">
    <property type="nucleotide sequence ID" value="NZ_CADFGY010000001.1"/>
</dbReference>
<reference evidence="2 3" key="1">
    <citation type="submission" date="2016-11" db="EMBL/GenBank/DDBJ databases">
        <authorList>
            <person name="Jaros S."/>
            <person name="Januszkiewicz K."/>
            <person name="Wedrychowicz H."/>
        </authorList>
    </citation>
    <scope>NUCLEOTIDE SEQUENCE [LARGE SCALE GENOMIC DNA]</scope>
    <source>
        <strain evidence="2 3">LMG 20594</strain>
    </source>
</reference>
<dbReference type="InterPro" id="IPR011051">
    <property type="entry name" value="RmlC_Cupin_sf"/>
</dbReference>
<sequence>MITGHAHDDTVLFGLNVKNGRRCYSIDERDWQPMKIGATVLPGFLWIPVADDENGAWSSYWMRLQPGARSFEHRHDSTELILVLDGVFTDDDGTDFLPGQTVCYAAGSRHSTSSQAGCTVLVVAHTGSTIVSQSPATRV</sequence>
<dbReference type="AlphaFoldDB" id="A0A1M6L115"/>
<evidence type="ECO:0000313" key="3">
    <source>
        <dbReference type="Proteomes" id="UP000184395"/>
    </source>
</evidence>
<dbReference type="InterPro" id="IPR014710">
    <property type="entry name" value="RmlC-like_jellyroll"/>
</dbReference>
<dbReference type="STRING" id="169427.SAMN05192548_1004204"/>
<dbReference type="Pfam" id="PF12973">
    <property type="entry name" value="Cupin_7"/>
    <property type="match status" value="1"/>
</dbReference>
<dbReference type="InterPro" id="IPR025979">
    <property type="entry name" value="ChrR-like_cupin_dom"/>
</dbReference>
<proteinExistence type="predicted"/>
<evidence type="ECO:0000313" key="2">
    <source>
        <dbReference type="EMBL" id="SHJ64878.1"/>
    </source>
</evidence>
<evidence type="ECO:0000259" key="1">
    <source>
        <dbReference type="Pfam" id="PF12973"/>
    </source>
</evidence>
<dbReference type="Proteomes" id="UP000184395">
    <property type="component" value="Unassembled WGS sequence"/>
</dbReference>
<organism evidence="2 3">
    <name type="scientific">Paraburkholderia terricola</name>
    <dbReference type="NCBI Taxonomy" id="169427"/>
    <lineage>
        <taxon>Bacteria</taxon>
        <taxon>Pseudomonadati</taxon>
        <taxon>Pseudomonadota</taxon>
        <taxon>Betaproteobacteria</taxon>
        <taxon>Burkholderiales</taxon>
        <taxon>Burkholderiaceae</taxon>
        <taxon>Paraburkholderia</taxon>
    </lineage>
</organism>
<feature type="domain" description="ChrR-like cupin" evidence="1">
    <location>
        <begin position="24"/>
        <end position="123"/>
    </location>
</feature>
<dbReference type="OrthoDB" id="9096065at2"/>
<gene>
    <name evidence="2" type="ORF">SAMN05192548_1004204</name>
</gene>
<dbReference type="Gene3D" id="2.60.120.10">
    <property type="entry name" value="Jelly Rolls"/>
    <property type="match status" value="1"/>
</dbReference>
<accession>A0A1M6L115</accession>
<dbReference type="SUPFAM" id="SSF51182">
    <property type="entry name" value="RmlC-like cupins"/>
    <property type="match status" value="1"/>
</dbReference>
<dbReference type="EMBL" id="FRAB01000004">
    <property type="protein sequence ID" value="SHJ64878.1"/>
    <property type="molecule type" value="Genomic_DNA"/>
</dbReference>
<name>A0A1M6L115_9BURK</name>